<dbReference type="SUPFAM" id="SSF52540">
    <property type="entry name" value="P-loop containing nucleoside triphosphate hydrolases"/>
    <property type="match status" value="1"/>
</dbReference>
<evidence type="ECO:0000313" key="11">
    <source>
        <dbReference type="Proteomes" id="UP000007844"/>
    </source>
</evidence>
<keyword evidence="5" id="KW-0653">Protein transport</keyword>
<dbReference type="FunFam" id="3.40.50.300:FF:000398">
    <property type="entry name" value="Type IV pilus assembly ATPase PilB"/>
    <property type="match status" value="1"/>
</dbReference>
<dbReference type="InterPro" id="IPR007831">
    <property type="entry name" value="T2SS_GspE_N"/>
</dbReference>
<name>F3YVG7_DESAF</name>
<evidence type="ECO:0000256" key="4">
    <source>
        <dbReference type="ARBA" id="ARBA00022840"/>
    </source>
</evidence>
<dbReference type="PROSITE" id="PS00662">
    <property type="entry name" value="T2SP_E"/>
    <property type="match status" value="1"/>
</dbReference>
<dbReference type="AlphaFoldDB" id="F3YVG7"/>
<keyword evidence="4" id="KW-0067">ATP-binding</keyword>
<dbReference type="Gene3D" id="3.40.50.300">
    <property type="entry name" value="P-loop containing nucleotide triphosphate hydrolases"/>
    <property type="match status" value="1"/>
</dbReference>
<dbReference type="Proteomes" id="UP000007844">
    <property type="component" value="Chromosome"/>
</dbReference>
<dbReference type="Pfam" id="PF00437">
    <property type="entry name" value="T2SSE"/>
    <property type="match status" value="1"/>
</dbReference>
<dbReference type="GO" id="GO:0005524">
    <property type="term" value="F:ATP binding"/>
    <property type="evidence" value="ECO:0007669"/>
    <property type="project" value="UniProtKB-KW"/>
</dbReference>
<accession>F3YVG7</accession>
<feature type="domain" description="Bacterial type II secretion system protein E" evidence="9">
    <location>
        <begin position="376"/>
        <end position="390"/>
    </location>
</feature>
<keyword evidence="2" id="KW-0813">Transport</keyword>
<dbReference type="EC" id="7.4.2.8" evidence="7"/>
<dbReference type="InterPro" id="IPR027417">
    <property type="entry name" value="P-loop_NTPase"/>
</dbReference>
<evidence type="ECO:0000259" key="9">
    <source>
        <dbReference type="PROSITE" id="PS00662"/>
    </source>
</evidence>
<dbReference type="NCBIfam" id="TIGR02533">
    <property type="entry name" value="type_II_gspE"/>
    <property type="match status" value="1"/>
</dbReference>
<proteinExistence type="inferred from homology"/>
<dbReference type="KEGG" id="daf:Desaf_0199"/>
<keyword evidence="6" id="KW-1278">Translocase</keyword>
<evidence type="ECO:0000256" key="5">
    <source>
        <dbReference type="ARBA" id="ARBA00022927"/>
    </source>
</evidence>
<sequence>MSNIIDAMIDRGMLQRDELRRVVANSRTGEPPYKVAIRTGLVSEDDFLGLVAAELGIPFIKTLPETYDPEAFSRISPLFMQEHAFVPMAVHDGKLSIVISDPFDHIVIDTLKKLFRVGDIELAISREESIRAWIQAHYLHGEHRQQDSDDEQAAEPEFLAFEDVEQLKDLASEAPVVKKVNLILTKAVESAASDIHLETFQDRIQVRFRIDGILQDFEALPRHLQQAIVSRIKIMARLDIAERRLPQDGKMFLKIAGKSIDMRVSCLPTTHGESVVIRLLDRTSISFSMEKLGFPALQLEAFDQLIRQPHGIVLVTGPTGSGKTTTLYSALNTLNSPDKKIITIEDPVEYDLDGINQVQANPKAGLTFASGLRSIVRQDPDVILIGEIRDRETADIAVQSALTGHLVFSTLHTNDAAGAVTRLVEIGVEDYLLSSSLLGILAQRLLRVLCPACKKPFLPDEALVRRLGMPWTPTPAEPLYEAVGCPKCSNTGYRGRTAIFEVLPVSDEVKSLILESKSSTAIRDLAVSQGMRLLRDSGWEKVRQGLSSATEVLRVAGG</sequence>
<dbReference type="STRING" id="690850.Desaf_0199"/>
<dbReference type="Gene3D" id="3.30.450.90">
    <property type="match status" value="1"/>
</dbReference>
<comment type="similarity">
    <text evidence="1">Belongs to the GSP E family.</text>
</comment>
<dbReference type="GO" id="GO:0015628">
    <property type="term" value="P:protein secretion by the type II secretion system"/>
    <property type="evidence" value="ECO:0007669"/>
    <property type="project" value="InterPro"/>
</dbReference>
<dbReference type="GO" id="GO:0005886">
    <property type="term" value="C:plasma membrane"/>
    <property type="evidence" value="ECO:0007669"/>
    <property type="project" value="TreeGrafter"/>
</dbReference>
<dbReference type="PANTHER" id="PTHR30258:SF2">
    <property type="entry name" value="COMG OPERON PROTEIN 1"/>
    <property type="match status" value="1"/>
</dbReference>
<dbReference type="GO" id="GO:0016887">
    <property type="term" value="F:ATP hydrolysis activity"/>
    <property type="evidence" value="ECO:0007669"/>
    <property type="project" value="TreeGrafter"/>
</dbReference>
<dbReference type="FunFam" id="3.30.450.90:FF:000001">
    <property type="entry name" value="Type II secretion system ATPase GspE"/>
    <property type="match status" value="1"/>
</dbReference>
<organism evidence="10 11">
    <name type="scientific">Desulfocurvibacter africanus subsp. africanus str. Walvis Bay</name>
    <dbReference type="NCBI Taxonomy" id="690850"/>
    <lineage>
        <taxon>Bacteria</taxon>
        <taxon>Pseudomonadati</taxon>
        <taxon>Thermodesulfobacteriota</taxon>
        <taxon>Desulfovibrionia</taxon>
        <taxon>Desulfovibrionales</taxon>
        <taxon>Desulfovibrionaceae</taxon>
        <taxon>Desulfocurvibacter</taxon>
    </lineage>
</organism>
<dbReference type="EMBL" id="CP003221">
    <property type="protein sequence ID" value="EGJ48559.1"/>
    <property type="molecule type" value="Genomic_DNA"/>
</dbReference>
<evidence type="ECO:0000313" key="10">
    <source>
        <dbReference type="EMBL" id="EGJ48559.1"/>
    </source>
</evidence>
<dbReference type="InterPro" id="IPR037257">
    <property type="entry name" value="T2SS_E_N_sf"/>
</dbReference>
<dbReference type="GO" id="GO:0008564">
    <property type="term" value="F:protein-exporting ATPase activity"/>
    <property type="evidence" value="ECO:0007669"/>
    <property type="project" value="UniProtKB-EC"/>
</dbReference>
<dbReference type="GO" id="GO:0015627">
    <property type="term" value="C:type II protein secretion system complex"/>
    <property type="evidence" value="ECO:0007669"/>
    <property type="project" value="InterPro"/>
</dbReference>
<dbReference type="PANTHER" id="PTHR30258">
    <property type="entry name" value="TYPE II SECRETION SYSTEM PROTEIN GSPE-RELATED"/>
    <property type="match status" value="1"/>
</dbReference>
<dbReference type="HOGENOM" id="CLU_013446_10_6_7"/>
<evidence type="ECO:0000256" key="1">
    <source>
        <dbReference type="ARBA" id="ARBA00006611"/>
    </source>
</evidence>
<dbReference type="InterPro" id="IPR013369">
    <property type="entry name" value="T2SS_GspE"/>
</dbReference>
<gene>
    <name evidence="10" type="ORF">Desaf_0199</name>
</gene>
<dbReference type="Pfam" id="PF05157">
    <property type="entry name" value="MshEN"/>
    <property type="match status" value="1"/>
</dbReference>
<evidence type="ECO:0000256" key="3">
    <source>
        <dbReference type="ARBA" id="ARBA00022741"/>
    </source>
</evidence>
<dbReference type="RefSeq" id="WP_014258424.1">
    <property type="nucleotide sequence ID" value="NC_016629.1"/>
</dbReference>
<keyword evidence="3" id="KW-0547">Nucleotide-binding</keyword>
<dbReference type="SUPFAM" id="SSF160246">
    <property type="entry name" value="EspE N-terminal domain-like"/>
    <property type="match status" value="1"/>
</dbReference>
<dbReference type="CDD" id="cd01129">
    <property type="entry name" value="PulE-GspE-like"/>
    <property type="match status" value="1"/>
</dbReference>
<dbReference type="Gene3D" id="3.30.300.160">
    <property type="entry name" value="Type II secretion system, protein E, N-terminal domain"/>
    <property type="match status" value="1"/>
</dbReference>
<keyword evidence="11" id="KW-1185">Reference proteome</keyword>
<dbReference type="InterPro" id="IPR001482">
    <property type="entry name" value="T2SS/T4SS_dom"/>
</dbReference>
<dbReference type="SMART" id="SM00382">
    <property type="entry name" value="AAA"/>
    <property type="match status" value="1"/>
</dbReference>
<dbReference type="InterPro" id="IPR003593">
    <property type="entry name" value="AAA+_ATPase"/>
</dbReference>
<evidence type="ECO:0000256" key="2">
    <source>
        <dbReference type="ARBA" id="ARBA00022448"/>
    </source>
</evidence>
<evidence type="ECO:0000256" key="6">
    <source>
        <dbReference type="ARBA" id="ARBA00022967"/>
    </source>
</evidence>
<evidence type="ECO:0000256" key="7">
    <source>
        <dbReference type="ARBA" id="ARBA00024382"/>
    </source>
</evidence>
<dbReference type="eggNOG" id="COG2804">
    <property type="taxonomic scope" value="Bacteria"/>
</dbReference>
<protein>
    <recommendedName>
        <fullName evidence="7">protein-secreting ATPase</fullName>
        <ecNumber evidence="7">7.4.2.8</ecNumber>
    </recommendedName>
</protein>
<evidence type="ECO:0000256" key="8">
    <source>
        <dbReference type="ARBA" id="ARBA00034006"/>
    </source>
</evidence>
<comment type="catalytic activity">
    <reaction evidence="8">
        <text>ATP + H2O + cellular proteinSide 1 = ADP + phosphate + cellular proteinSide 2.</text>
        <dbReference type="EC" id="7.4.2.8"/>
    </reaction>
</comment>
<reference evidence="10 11" key="1">
    <citation type="journal article" date="2011" name="J. Bacteriol.">
        <title>Genome sequence of the mercury-methylating and pleomorphic Desulfovibrio africanus Strain Walvis Bay.</title>
        <authorList>
            <person name="Brown S.D."/>
            <person name="Wall J.D."/>
            <person name="Kucken A.M."/>
            <person name="Gilmour C.C."/>
            <person name="Podar M."/>
            <person name="Brandt C.C."/>
            <person name="Teshima H."/>
            <person name="Detter J.C."/>
            <person name="Han C.S."/>
            <person name="Land M.L."/>
            <person name="Lucas S."/>
            <person name="Han J."/>
            <person name="Pennacchio L."/>
            <person name="Nolan M."/>
            <person name="Pitluck S."/>
            <person name="Woyke T."/>
            <person name="Goodwin L."/>
            <person name="Palumbo A.V."/>
            <person name="Elias D.A."/>
        </authorList>
    </citation>
    <scope>NUCLEOTIDE SEQUENCE [LARGE SCALE GENOMIC DNA]</scope>
    <source>
        <strain evidence="10 11">Walvis Bay</strain>
    </source>
</reference>